<dbReference type="AlphaFoldDB" id="A0A2H0W365"/>
<keyword evidence="1" id="KW-0472">Membrane</keyword>
<evidence type="ECO:0000313" key="2">
    <source>
        <dbReference type="EMBL" id="PIS04971.1"/>
    </source>
</evidence>
<feature type="transmembrane region" description="Helical" evidence="1">
    <location>
        <begin position="21"/>
        <end position="39"/>
    </location>
</feature>
<accession>A0A2H0W365</accession>
<sequence>MKFNRLFRKQKKPKPHQPEQGYVIIFVSLIVTIILLWALTINDIVLQGRFIPYDVVGGVGGFYDNVSNSIQASYVVDSGVEQLLLDYYILNGGTGTFTAAENCGDTNWYADPDIGGGSFCYAYDSAGGQKIIYTFGKYDTPQEDVMFHTSRINLLPPFIDCWDDGSYPWPHCQSIISFSNWQWQQEHWDELYP</sequence>
<dbReference type="EMBL" id="PEZZ01000029">
    <property type="protein sequence ID" value="PIS04971.1"/>
    <property type="molecule type" value="Genomic_DNA"/>
</dbReference>
<dbReference type="Proteomes" id="UP000230935">
    <property type="component" value="Unassembled WGS sequence"/>
</dbReference>
<evidence type="ECO:0000313" key="3">
    <source>
        <dbReference type="Proteomes" id="UP000230935"/>
    </source>
</evidence>
<evidence type="ECO:0000256" key="1">
    <source>
        <dbReference type="SAM" id="Phobius"/>
    </source>
</evidence>
<gene>
    <name evidence="2" type="ORF">COT81_03805</name>
</gene>
<keyword evidence="1" id="KW-1133">Transmembrane helix</keyword>
<name>A0A2H0W365_9BACT</name>
<keyword evidence="1" id="KW-0812">Transmembrane</keyword>
<reference evidence="3" key="1">
    <citation type="submission" date="2017-09" db="EMBL/GenBank/DDBJ databases">
        <title>Depth-based differentiation of microbial function through sediment-hosted aquifers and enrichment of novel symbionts in the deep terrestrial subsurface.</title>
        <authorList>
            <person name="Probst A.J."/>
            <person name="Ladd B."/>
            <person name="Jarett J.K."/>
            <person name="Geller-Mcgrath D.E."/>
            <person name="Sieber C.M.K."/>
            <person name="Emerson J.B."/>
            <person name="Anantharaman K."/>
            <person name="Thomas B.C."/>
            <person name="Malmstrom R."/>
            <person name="Stieglmeier M."/>
            <person name="Klingl A."/>
            <person name="Woyke T."/>
            <person name="Ryan C.M."/>
            <person name="Banfield J.F."/>
        </authorList>
    </citation>
    <scope>NUCLEOTIDE SEQUENCE [LARGE SCALE GENOMIC DNA]</scope>
</reference>
<proteinExistence type="predicted"/>
<comment type="caution">
    <text evidence="2">The sequence shown here is derived from an EMBL/GenBank/DDBJ whole genome shotgun (WGS) entry which is preliminary data.</text>
</comment>
<protein>
    <submittedName>
        <fullName evidence="2">Uncharacterized protein</fullName>
    </submittedName>
</protein>
<organism evidence="2 3">
    <name type="scientific">Candidatus Buchananbacteria bacterium CG10_big_fil_rev_8_21_14_0_10_42_9</name>
    <dbReference type="NCBI Taxonomy" id="1974526"/>
    <lineage>
        <taxon>Bacteria</taxon>
        <taxon>Candidatus Buchananiibacteriota</taxon>
    </lineage>
</organism>